<evidence type="ECO:0000313" key="2">
    <source>
        <dbReference type="Proteomes" id="UP000824120"/>
    </source>
</evidence>
<proteinExistence type="predicted"/>
<comment type="caution">
    <text evidence="1">The sequence shown here is derived from an EMBL/GenBank/DDBJ whole genome shotgun (WGS) entry which is preliminary data.</text>
</comment>
<gene>
    <name evidence="1" type="ORF">H5410_027140</name>
</gene>
<accession>A0A9J5Z0Y3</accession>
<evidence type="ECO:0000313" key="1">
    <source>
        <dbReference type="EMBL" id="KAG5605648.1"/>
    </source>
</evidence>
<dbReference type="Proteomes" id="UP000824120">
    <property type="component" value="Chromosome 5"/>
</dbReference>
<reference evidence="1 2" key="1">
    <citation type="submission" date="2020-09" db="EMBL/GenBank/DDBJ databases">
        <title>De no assembly of potato wild relative species, Solanum commersonii.</title>
        <authorList>
            <person name="Cho K."/>
        </authorList>
    </citation>
    <scope>NUCLEOTIDE SEQUENCE [LARGE SCALE GENOMIC DNA]</scope>
    <source>
        <strain evidence="1">LZ3.2</strain>
        <tissue evidence="1">Leaf</tissue>
    </source>
</reference>
<dbReference type="AlphaFoldDB" id="A0A9J5Z0Y3"/>
<keyword evidence="2" id="KW-1185">Reference proteome</keyword>
<sequence length="62" mass="7356">MQRHSKKGCRIGNNHYGGVQFLHQQNEIAMIKNEKERKTPENRELQWKILISKDSFICRSNS</sequence>
<protein>
    <submittedName>
        <fullName evidence="1">Uncharacterized protein</fullName>
    </submittedName>
</protein>
<name>A0A9J5Z0Y3_SOLCO</name>
<organism evidence="1 2">
    <name type="scientific">Solanum commersonii</name>
    <name type="common">Commerson's wild potato</name>
    <name type="synonym">Commerson's nightshade</name>
    <dbReference type="NCBI Taxonomy" id="4109"/>
    <lineage>
        <taxon>Eukaryota</taxon>
        <taxon>Viridiplantae</taxon>
        <taxon>Streptophyta</taxon>
        <taxon>Embryophyta</taxon>
        <taxon>Tracheophyta</taxon>
        <taxon>Spermatophyta</taxon>
        <taxon>Magnoliopsida</taxon>
        <taxon>eudicotyledons</taxon>
        <taxon>Gunneridae</taxon>
        <taxon>Pentapetalae</taxon>
        <taxon>asterids</taxon>
        <taxon>lamiids</taxon>
        <taxon>Solanales</taxon>
        <taxon>Solanaceae</taxon>
        <taxon>Solanoideae</taxon>
        <taxon>Solaneae</taxon>
        <taxon>Solanum</taxon>
    </lineage>
</organism>
<dbReference type="EMBL" id="JACXVP010000005">
    <property type="protein sequence ID" value="KAG5605648.1"/>
    <property type="molecule type" value="Genomic_DNA"/>
</dbReference>